<dbReference type="InterPro" id="IPR052550">
    <property type="entry name" value="Pyrimidine_5'-ntase_YjjG"/>
</dbReference>
<dbReference type="PANTHER" id="PTHR47478:SF1">
    <property type="entry name" value="PYRIMIDINE 5'-NUCLEOTIDASE YJJG"/>
    <property type="match status" value="1"/>
</dbReference>
<gene>
    <name evidence="1" type="primary">yfnB_5</name>
    <name evidence="1" type="ORF">SDC9_64446</name>
</gene>
<dbReference type="InterPro" id="IPR023214">
    <property type="entry name" value="HAD_sf"/>
</dbReference>
<comment type="caution">
    <text evidence="1">The sequence shown here is derived from an EMBL/GenBank/DDBJ whole genome shotgun (WGS) entry which is preliminary data.</text>
</comment>
<dbReference type="CDD" id="cd04305">
    <property type="entry name" value="HAD_Neu5Ac-Pase_like"/>
    <property type="match status" value="1"/>
</dbReference>
<dbReference type="SFLD" id="SFLDG01135">
    <property type="entry name" value="C1.5.6:_HAD__Beta-PGM__Phospha"/>
    <property type="match status" value="1"/>
</dbReference>
<dbReference type="EC" id="3.-.-.-" evidence="1"/>
<sequence>MVNTILFDLDNTLLDFNQAESIALTQTLLQLGIHPNEAVIRRYSELNLAQWKLLEQGELSRSEVKTRRYRLLFDELGAACSAEKAAEIYESLLEVGHYFIDGAEELLRDLSPRYRLYIVTNGTTSVQRSRIKSAGLEKYMEGVFISEEIGFNKPGSDFFDHCFAQIPHVRRNEAIIVGDSLSSDIQGGINAGIQTVWFNPARLPNDSGILPDYEIDALKELGPLLNTYA</sequence>
<proteinExistence type="predicted"/>
<dbReference type="Gene3D" id="3.40.50.1000">
    <property type="entry name" value="HAD superfamily/HAD-like"/>
    <property type="match status" value="1"/>
</dbReference>
<dbReference type="InterPro" id="IPR036412">
    <property type="entry name" value="HAD-like_sf"/>
</dbReference>
<dbReference type="GO" id="GO:0008253">
    <property type="term" value="F:5'-nucleotidase activity"/>
    <property type="evidence" value="ECO:0007669"/>
    <property type="project" value="InterPro"/>
</dbReference>
<dbReference type="NCBIfam" id="TIGR01549">
    <property type="entry name" value="HAD-SF-IA-v1"/>
    <property type="match status" value="1"/>
</dbReference>
<reference evidence="1" key="1">
    <citation type="submission" date="2019-08" db="EMBL/GenBank/DDBJ databases">
        <authorList>
            <person name="Kucharzyk K."/>
            <person name="Murdoch R.W."/>
            <person name="Higgins S."/>
            <person name="Loffler F."/>
        </authorList>
    </citation>
    <scope>NUCLEOTIDE SEQUENCE</scope>
</reference>
<evidence type="ECO:0000313" key="1">
    <source>
        <dbReference type="EMBL" id="MPM18045.1"/>
    </source>
</evidence>
<name>A0A644XPI4_9ZZZZ</name>
<dbReference type="InterPro" id="IPR006439">
    <property type="entry name" value="HAD-SF_hydro_IA"/>
</dbReference>
<dbReference type="SUPFAM" id="SSF56784">
    <property type="entry name" value="HAD-like"/>
    <property type="match status" value="1"/>
</dbReference>
<dbReference type="AlphaFoldDB" id="A0A644XPI4"/>
<dbReference type="SFLD" id="SFLDS00003">
    <property type="entry name" value="Haloacid_Dehalogenase"/>
    <property type="match status" value="1"/>
</dbReference>
<dbReference type="NCBIfam" id="TIGR02254">
    <property type="entry name" value="YjjG_YfnB"/>
    <property type="match status" value="1"/>
</dbReference>
<dbReference type="InterPro" id="IPR023198">
    <property type="entry name" value="PGP-like_dom2"/>
</dbReference>
<keyword evidence="1" id="KW-0378">Hydrolase</keyword>
<accession>A0A644XPI4</accession>
<dbReference type="Pfam" id="PF13419">
    <property type="entry name" value="HAD_2"/>
    <property type="match status" value="1"/>
</dbReference>
<dbReference type="Gene3D" id="1.10.150.240">
    <property type="entry name" value="Putative phosphatase, domain 2"/>
    <property type="match status" value="1"/>
</dbReference>
<dbReference type="InterPro" id="IPR011951">
    <property type="entry name" value="HAD-SF_hydro_IA_YjjG/PynA"/>
</dbReference>
<dbReference type="InterPro" id="IPR041492">
    <property type="entry name" value="HAD_2"/>
</dbReference>
<dbReference type="PANTHER" id="PTHR47478">
    <property type="match status" value="1"/>
</dbReference>
<organism evidence="1">
    <name type="scientific">bioreactor metagenome</name>
    <dbReference type="NCBI Taxonomy" id="1076179"/>
    <lineage>
        <taxon>unclassified sequences</taxon>
        <taxon>metagenomes</taxon>
        <taxon>ecological metagenomes</taxon>
    </lineage>
</organism>
<dbReference type="EMBL" id="VSSQ01002910">
    <property type="protein sequence ID" value="MPM18045.1"/>
    <property type="molecule type" value="Genomic_DNA"/>
</dbReference>
<protein>
    <submittedName>
        <fullName evidence="1">Putative HAD-hydrolase YfnB</fullName>
        <ecNumber evidence="1">3.-.-.-</ecNumber>
    </submittedName>
</protein>
<dbReference type="SFLD" id="SFLDG01129">
    <property type="entry name" value="C1.5:_HAD__Beta-PGM__Phosphata"/>
    <property type="match status" value="1"/>
</dbReference>